<dbReference type="AlphaFoldDB" id="A0A0R0H9D7"/>
<evidence type="ECO:0000256" key="1">
    <source>
        <dbReference type="SAM" id="SignalP"/>
    </source>
</evidence>
<dbReference type="EMBL" id="CM000845">
    <property type="protein sequence ID" value="KRH27420.1"/>
    <property type="molecule type" value="Genomic_DNA"/>
</dbReference>
<keyword evidence="1" id="KW-0732">Signal</keyword>
<evidence type="ECO:0000313" key="4">
    <source>
        <dbReference type="Proteomes" id="UP000008827"/>
    </source>
</evidence>
<dbReference type="InParanoid" id="A0A0R0H9D7"/>
<evidence type="ECO:0000313" key="3">
    <source>
        <dbReference type="EnsemblPlants" id="KRH27420"/>
    </source>
</evidence>
<reference evidence="2" key="3">
    <citation type="submission" date="2018-07" db="EMBL/GenBank/DDBJ databases">
        <title>WGS assembly of Glycine max.</title>
        <authorList>
            <person name="Schmutz J."/>
            <person name="Cannon S."/>
            <person name="Schlueter J."/>
            <person name="Ma J."/>
            <person name="Mitros T."/>
            <person name="Nelson W."/>
            <person name="Hyten D."/>
            <person name="Song Q."/>
            <person name="Thelen J."/>
            <person name="Cheng J."/>
            <person name="Xu D."/>
            <person name="Hellsten U."/>
            <person name="May G."/>
            <person name="Yu Y."/>
            <person name="Sakurai T."/>
            <person name="Umezawa T."/>
            <person name="Bhattacharyya M."/>
            <person name="Sandhu D."/>
            <person name="Valliyodan B."/>
            <person name="Lindquist E."/>
            <person name="Peto M."/>
            <person name="Grant D."/>
            <person name="Shu S."/>
            <person name="Goodstein D."/>
            <person name="Barry K."/>
            <person name="Futrell-Griggs M."/>
            <person name="Abernathy B."/>
            <person name="Du J."/>
            <person name="Tian Z."/>
            <person name="Zhu L."/>
            <person name="Gill N."/>
            <person name="Joshi T."/>
            <person name="Libault M."/>
            <person name="Sethuraman A."/>
            <person name="Zhang X."/>
            <person name="Shinozaki K."/>
            <person name="Nguyen H."/>
            <person name="Wing R."/>
            <person name="Cregan P."/>
            <person name="Specht J."/>
            <person name="Grimwood J."/>
            <person name="Rokhsar D."/>
            <person name="Stacey G."/>
            <person name="Shoemaker R."/>
            <person name="Jackson S."/>
        </authorList>
    </citation>
    <scope>NUCLEOTIDE SEQUENCE</scope>
    <source>
        <tissue evidence="2">Callus</tissue>
    </source>
</reference>
<dbReference type="Proteomes" id="UP000008827">
    <property type="component" value="Chromosome 12"/>
</dbReference>
<reference evidence="3" key="2">
    <citation type="submission" date="2018-02" db="UniProtKB">
        <authorList>
            <consortium name="EnsemblPlants"/>
        </authorList>
    </citation>
    <scope>IDENTIFICATION</scope>
    <source>
        <strain evidence="3">Williams 82</strain>
    </source>
</reference>
<proteinExistence type="predicted"/>
<protein>
    <recommendedName>
        <fullName evidence="5">Secreted protein</fullName>
    </recommendedName>
</protein>
<evidence type="ECO:0000313" key="2">
    <source>
        <dbReference type="EMBL" id="KRH27420.1"/>
    </source>
</evidence>
<sequence>MVRVLLWNVPFSSEWLLCFLVFFLRKELQPSPASFSAGNPTAARHSSDLLRSIPFLRLPLCRDVMPDNIICFTNSKTLH</sequence>
<dbReference type="Gramene" id="KRH27420">
    <property type="protein sequence ID" value="KRH27420"/>
    <property type="gene ID" value="GLYMA_12G234100"/>
</dbReference>
<name>A0A0R0H9D7_SOYBN</name>
<evidence type="ECO:0008006" key="5">
    <source>
        <dbReference type="Google" id="ProtNLM"/>
    </source>
</evidence>
<keyword evidence="4" id="KW-1185">Reference proteome</keyword>
<feature type="chain" id="PRO_5014521557" description="Secreted protein" evidence="1">
    <location>
        <begin position="31"/>
        <end position="79"/>
    </location>
</feature>
<gene>
    <name evidence="2" type="ORF">GLYMA_12G234100</name>
</gene>
<dbReference type="EnsemblPlants" id="KRH27420">
    <property type="protein sequence ID" value="KRH27420"/>
    <property type="gene ID" value="GLYMA_12G234100"/>
</dbReference>
<reference evidence="2 3" key="1">
    <citation type="journal article" date="2010" name="Nature">
        <title>Genome sequence of the palaeopolyploid soybean.</title>
        <authorList>
            <person name="Schmutz J."/>
            <person name="Cannon S.B."/>
            <person name="Schlueter J."/>
            <person name="Ma J."/>
            <person name="Mitros T."/>
            <person name="Nelson W."/>
            <person name="Hyten D.L."/>
            <person name="Song Q."/>
            <person name="Thelen J.J."/>
            <person name="Cheng J."/>
            <person name="Xu D."/>
            <person name="Hellsten U."/>
            <person name="May G.D."/>
            <person name="Yu Y."/>
            <person name="Sakurai T."/>
            <person name="Umezawa T."/>
            <person name="Bhattacharyya M.K."/>
            <person name="Sandhu D."/>
            <person name="Valliyodan B."/>
            <person name="Lindquist E."/>
            <person name="Peto M."/>
            <person name="Grant D."/>
            <person name="Shu S."/>
            <person name="Goodstein D."/>
            <person name="Barry K."/>
            <person name="Futrell-Griggs M."/>
            <person name="Abernathy B."/>
            <person name="Du J."/>
            <person name="Tian Z."/>
            <person name="Zhu L."/>
            <person name="Gill N."/>
            <person name="Joshi T."/>
            <person name="Libault M."/>
            <person name="Sethuraman A."/>
            <person name="Zhang X.-C."/>
            <person name="Shinozaki K."/>
            <person name="Nguyen H.T."/>
            <person name="Wing R.A."/>
            <person name="Cregan P."/>
            <person name="Specht J."/>
            <person name="Grimwood J."/>
            <person name="Rokhsar D."/>
            <person name="Stacey G."/>
            <person name="Shoemaker R.C."/>
            <person name="Jackson S.A."/>
        </authorList>
    </citation>
    <scope>NUCLEOTIDE SEQUENCE</scope>
    <source>
        <strain evidence="3">cv. Williams 82</strain>
        <tissue evidence="2">Callus</tissue>
    </source>
</reference>
<accession>A0A0R0H9D7</accession>
<feature type="signal peptide" evidence="1">
    <location>
        <begin position="1"/>
        <end position="30"/>
    </location>
</feature>
<organism evidence="2">
    <name type="scientific">Glycine max</name>
    <name type="common">Soybean</name>
    <name type="synonym">Glycine hispida</name>
    <dbReference type="NCBI Taxonomy" id="3847"/>
    <lineage>
        <taxon>Eukaryota</taxon>
        <taxon>Viridiplantae</taxon>
        <taxon>Streptophyta</taxon>
        <taxon>Embryophyta</taxon>
        <taxon>Tracheophyta</taxon>
        <taxon>Spermatophyta</taxon>
        <taxon>Magnoliopsida</taxon>
        <taxon>eudicotyledons</taxon>
        <taxon>Gunneridae</taxon>
        <taxon>Pentapetalae</taxon>
        <taxon>rosids</taxon>
        <taxon>fabids</taxon>
        <taxon>Fabales</taxon>
        <taxon>Fabaceae</taxon>
        <taxon>Papilionoideae</taxon>
        <taxon>50 kb inversion clade</taxon>
        <taxon>NPAAA clade</taxon>
        <taxon>indigoferoid/millettioid clade</taxon>
        <taxon>Phaseoleae</taxon>
        <taxon>Glycine</taxon>
        <taxon>Glycine subgen. Soja</taxon>
    </lineage>
</organism>